<feature type="domain" description="PiggyBac transposable element-derived protein" evidence="3">
    <location>
        <begin position="88"/>
        <end position="454"/>
    </location>
</feature>
<dbReference type="FunCoup" id="A0A6P6XZF7">
    <property type="interactions" value="29"/>
</dbReference>
<evidence type="ECO:0000313" key="4">
    <source>
        <dbReference type="Proteomes" id="UP000515146"/>
    </source>
</evidence>
<proteinExistence type="predicted"/>
<dbReference type="Pfam" id="PF13843">
    <property type="entry name" value="DDE_Tnp_1_7"/>
    <property type="match status" value="1"/>
</dbReference>
<evidence type="ECO:0000313" key="5">
    <source>
        <dbReference type="RefSeq" id="XP_027198261.1"/>
    </source>
</evidence>
<dbReference type="KEGG" id="dpte:113792559"/>
<sequence length="562" mass="65878">MDNYDLSSSDDEFTFEAPVKKTFIDEICDDNENNIDNDDDNSEISENQESDTVEWSECDKNSKTPSIIKFDTGKKLPGPQVSAFVKQPIEFFKLFFTDELVMKIIADTNDYAAKKIDNKKLSSHSIWRSWYDITNDEFWAFLAVIINMGTMPLPNLQDYWSTNPNSLIPFYPNTFTRDRFMQIFWMLHAKIQPDTIRPEVISGFLDYINGKFIDYFIPSEQICVDESIVKFKGRISFITYNPQKPTKWGIKVYTLADSNTGYICQILPYYGSLTTQTLIRPDLPVSTRIPLHLCTMLLKKIPEARGYHLFTDRYYTSLVLADELHKLNCHLTGTIMNNRKGLPPEIKKPKFNKNVSIKSYRRKNNLIITWKDKRIVTLFTNRYNPSMKNVKRIIRNGVSTMIKKPNAILNYSKYMGGVDKANQFASTYCFMRKSIKWWKKLFFWGMEISIINSFILYKEVKKKNNEESLSHLQYIKTLVDELKGSFVRYDKNRYLSSHNDTRMNGKLHIMLTGKKKDCVVCSNRVSGKRHETTYFCDSCPDKPRLHLGTCFRYYHTHDKYKK</sequence>
<dbReference type="PANTHER" id="PTHR46599:SF3">
    <property type="entry name" value="PIGGYBAC TRANSPOSABLE ELEMENT-DERIVED PROTEIN 4"/>
    <property type="match status" value="1"/>
</dbReference>
<dbReference type="OrthoDB" id="6515644at2759"/>
<dbReference type="AlphaFoldDB" id="A0A6P6XZF7"/>
<dbReference type="OMA" id="NCHLTGT"/>
<dbReference type="Proteomes" id="UP000515146">
    <property type="component" value="Unplaced"/>
</dbReference>
<accession>A0A6P6XZF7</accession>
<dbReference type="Pfam" id="PF13842">
    <property type="entry name" value="zf-Tnp_2"/>
    <property type="match status" value="1"/>
</dbReference>
<keyword evidence="4" id="KW-1185">Reference proteome</keyword>
<feature type="domain" description="PiggyBac transposable element-derived protein 4 C-terminal zinc-finger" evidence="2">
    <location>
        <begin position="512"/>
        <end position="555"/>
    </location>
</feature>
<dbReference type="RefSeq" id="XP_027198261.1">
    <property type="nucleotide sequence ID" value="XM_027342460.1"/>
</dbReference>
<protein>
    <submittedName>
        <fullName evidence="5">PiggyBac transposable element-derived protein 4-like</fullName>
    </submittedName>
</protein>
<evidence type="ECO:0000259" key="3">
    <source>
        <dbReference type="Pfam" id="PF13843"/>
    </source>
</evidence>
<feature type="region of interest" description="Disordered" evidence="1">
    <location>
        <begin position="30"/>
        <end position="57"/>
    </location>
</feature>
<reference evidence="5" key="1">
    <citation type="submission" date="2025-08" db="UniProtKB">
        <authorList>
            <consortium name="RefSeq"/>
        </authorList>
    </citation>
    <scope>IDENTIFICATION</scope>
    <source>
        <strain evidence="5">Airmid</strain>
    </source>
</reference>
<gene>
    <name evidence="5" type="primary">LOC113792559</name>
</gene>
<feature type="compositionally biased region" description="Acidic residues" evidence="1">
    <location>
        <begin position="30"/>
        <end position="56"/>
    </location>
</feature>
<evidence type="ECO:0000259" key="2">
    <source>
        <dbReference type="Pfam" id="PF13842"/>
    </source>
</evidence>
<evidence type="ECO:0000256" key="1">
    <source>
        <dbReference type="SAM" id="MobiDB-lite"/>
    </source>
</evidence>
<name>A0A6P6XZF7_DERPT</name>
<dbReference type="InterPro" id="IPR029526">
    <property type="entry name" value="PGBD"/>
</dbReference>
<organism evidence="4 5">
    <name type="scientific">Dermatophagoides pteronyssinus</name>
    <name type="common">European house dust mite</name>
    <dbReference type="NCBI Taxonomy" id="6956"/>
    <lineage>
        <taxon>Eukaryota</taxon>
        <taxon>Metazoa</taxon>
        <taxon>Ecdysozoa</taxon>
        <taxon>Arthropoda</taxon>
        <taxon>Chelicerata</taxon>
        <taxon>Arachnida</taxon>
        <taxon>Acari</taxon>
        <taxon>Acariformes</taxon>
        <taxon>Sarcoptiformes</taxon>
        <taxon>Astigmata</taxon>
        <taxon>Psoroptidia</taxon>
        <taxon>Analgoidea</taxon>
        <taxon>Pyroglyphidae</taxon>
        <taxon>Dermatophagoidinae</taxon>
        <taxon>Dermatophagoides</taxon>
    </lineage>
</organism>
<dbReference type="PANTHER" id="PTHR46599">
    <property type="entry name" value="PIGGYBAC TRANSPOSABLE ELEMENT-DERIVED PROTEIN 4"/>
    <property type="match status" value="1"/>
</dbReference>
<dbReference type="InParanoid" id="A0A6P6XZF7"/>
<dbReference type="InterPro" id="IPR032718">
    <property type="entry name" value="PGBD4_Znf_C"/>
</dbReference>